<gene>
    <name evidence="2" type="ORF">LOTGIDRAFT_142194</name>
</gene>
<dbReference type="PANTHER" id="PTHR46345:SF8">
    <property type="entry name" value="FORMIN 3, ISOFORM B"/>
    <property type="match status" value="1"/>
</dbReference>
<evidence type="ECO:0000313" key="2">
    <source>
        <dbReference type="EMBL" id="ESO99103.1"/>
    </source>
</evidence>
<dbReference type="SUPFAM" id="SSF48371">
    <property type="entry name" value="ARM repeat"/>
    <property type="match status" value="1"/>
</dbReference>
<dbReference type="HOGENOM" id="CLU_2098861_0_0_1"/>
<dbReference type="OMA" id="KAPSVEY"/>
<protein>
    <recommendedName>
        <fullName evidence="1">Formin FH3 domain-containing protein</fullName>
    </recommendedName>
</protein>
<dbReference type="CTD" id="20234543"/>
<dbReference type="Proteomes" id="UP000030746">
    <property type="component" value="Unassembled WGS sequence"/>
</dbReference>
<dbReference type="Pfam" id="PF06367">
    <property type="entry name" value="Drf_FH3"/>
    <property type="match status" value="1"/>
</dbReference>
<dbReference type="KEGG" id="lgi:LOTGIDRAFT_142194"/>
<dbReference type="GO" id="GO:0003779">
    <property type="term" value="F:actin binding"/>
    <property type="evidence" value="ECO:0007669"/>
    <property type="project" value="InterPro"/>
</dbReference>
<keyword evidence="3" id="KW-1185">Reference proteome</keyword>
<evidence type="ECO:0000313" key="3">
    <source>
        <dbReference type="Proteomes" id="UP000030746"/>
    </source>
</evidence>
<dbReference type="AlphaFoldDB" id="V4A5A5"/>
<name>V4A5A5_LOTGI</name>
<feature type="domain" description="Formin FH3" evidence="1">
    <location>
        <begin position="56"/>
        <end position="114"/>
    </location>
</feature>
<dbReference type="GeneID" id="20234543"/>
<organism evidence="2 3">
    <name type="scientific">Lottia gigantea</name>
    <name type="common">Giant owl limpet</name>
    <dbReference type="NCBI Taxonomy" id="225164"/>
    <lineage>
        <taxon>Eukaryota</taxon>
        <taxon>Metazoa</taxon>
        <taxon>Spiralia</taxon>
        <taxon>Lophotrochozoa</taxon>
        <taxon>Mollusca</taxon>
        <taxon>Gastropoda</taxon>
        <taxon>Patellogastropoda</taxon>
        <taxon>Lottioidea</taxon>
        <taxon>Lottiidae</taxon>
        <taxon>Lottia</taxon>
    </lineage>
</organism>
<sequence>MESQTSLDYLIETEDFLGKFAKALERDDEGRKHTFEILAALCVYSKEGYNRAVGVLEHHKNTKKKKYRFSLVVDELRATDNVHYKIILLEFINCLIIYTDKAENRIRIRNEFFSKYLF</sequence>
<dbReference type="InterPro" id="IPR016024">
    <property type="entry name" value="ARM-type_fold"/>
</dbReference>
<dbReference type="Gene3D" id="1.25.10.10">
    <property type="entry name" value="Leucine-rich Repeat Variant"/>
    <property type="match status" value="1"/>
</dbReference>
<dbReference type="OrthoDB" id="26518at2759"/>
<dbReference type="PANTHER" id="PTHR46345">
    <property type="entry name" value="INVERTED FORMIN-2"/>
    <property type="match status" value="1"/>
</dbReference>
<dbReference type="STRING" id="225164.V4A5A5"/>
<accession>V4A5A5</accession>
<dbReference type="InterPro" id="IPR011989">
    <property type="entry name" value="ARM-like"/>
</dbReference>
<reference evidence="2 3" key="1">
    <citation type="journal article" date="2013" name="Nature">
        <title>Insights into bilaterian evolution from three spiralian genomes.</title>
        <authorList>
            <person name="Simakov O."/>
            <person name="Marletaz F."/>
            <person name="Cho S.J."/>
            <person name="Edsinger-Gonzales E."/>
            <person name="Havlak P."/>
            <person name="Hellsten U."/>
            <person name="Kuo D.H."/>
            <person name="Larsson T."/>
            <person name="Lv J."/>
            <person name="Arendt D."/>
            <person name="Savage R."/>
            <person name="Osoegawa K."/>
            <person name="de Jong P."/>
            <person name="Grimwood J."/>
            <person name="Chapman J.A."/>
            <person name="Shapiro H."/>
            <person name="Aerts A."/>
            <person name="Otillar R.P."/>
            <person name="Terry A.Y."/>
            <person name="Boore J.L."/>
            <person name="Grigoriev I.V."/>
            <person name="Lindberg D.R."/>
            <person name="Seaver E.C."/>
            <person name="Weisblat D.A."/>
            <person name="Putnam N.H."/>
            <person name="Rokhsar D.S."/>
        </authorList>
    </citation>
    <scope>NUCLEOTIDE SEQUENCE [LARGE SCALE GENOMIC DNA]</scope>
</reference>
<dbReference type="RefSeq" id="XP_009050214.1">
    <property type="nucleotide sequence ID" value="XM_009051966.1"/>
</dbReference>
<dbReference type="EMBL" id="KB201145">
    <property type="protein sequence ID" value="ESO99103.1"/>
    <property type="molecule type" value="Genomic_DNA"/>
</dbReference>
<proteinExistence type="predicted"/>
<dbReference type="InterPro" id="IPR010472">
    <property type="entry name" value="FH3_dom"/>
</dbReference>
<evidence type="ECO:0000259" key="1">
    <source>
        <dbReference type="Pfam" id="PF06367"/>
    </source>
</evidence>